<dbReference type="PANTHER" id="PTHR30483:SF6">
    <property type="entry name" value="PERIPLASMIC BINDING PROTEIN OF ABC TRANSPORTER FOR NATURAL AMINO ACIDS"/>
    <property type="match status" value="1"/>
</dbReference>
<proteinExistence type="inferred from homology"/>
<dbReference type="Pfam" id="PF13458">
    <property type="entry name" value="Peripla_BP_6"/>
    <property type="match status" value="1"/>
</dbReference>
<feature type="domain" description="Leucine-binding protein" evidence="5">
    <location>
        <begin position="28"/>
        <end position="365"/>
    </location>
</feature>
<dbReference type="InterPro" id="IPR051010">
    <property type="entry name" value="BCAA_transport"/>
</dbReference>
<feature type="chain" id="PRO_5045500134" evidence="4">
    <location>
        <begin position="26"/>
        <end position="397"/>
    </location>
</feature>
<dbReference type="Proteomes" id="UP001429580">
    <property type="component" value="Unassembled WGS sequence"/>
</dbReference>
<keyword evidence="7" id="KW-1185">Reference proteome</keyword>
<comment type="caution">
    <text evidence="6">The sequence shown here is derived from an EMBL/GenBank/DDBJ whole genome shotgun (WGS) entry which is preliminary data.</text>
</comment>
<reference evidence="6 7" key="1">
    <citation type="submission" date="2020-03" db="EMBL/GenBank/DDBJ databases">
        <title>Genomic Encyclopedia of Type Strains, Phase IV (KMG-IV): sequencing the most valuable type-strain genomes for metagenomic binning, comparative biology and taxonomic classification.</title>
        <authorList>
            <person name="Goeker M."/>
        </authorList>
    </citation>
    <scope>NUCLEOTIDE SEQUENCE [LARGE SCALE GENOMIC DNA]</scope>
    <source>
        <strain evidence="6 7">DSM 103870</strain>
    </source>
</reference>
<evidence type="ECO:0000313" key="7">
    <source>
        <dbReference type="Proteomes" id="UP001429580"/>
    </source>
</evidence>
<gene>
    <name evidence="6" type="ORF">FHS82_000426</name>
</gene>
<evidence type="ECO:0000256" key="3">
    <source>
        <dbReference type="ARBA" id="ARBA00022970"/>
    </source>
</evidence>
<evidence type="ECO:0000256" key="1">
    <source>
        <dbReference type="ARBA" id="ARBA00010062"/>
    </source>
</evidence>
<organism evidence="6 7">
    <name type="scientific">Pseudochelatococcus lubricantis</name>
    <dbReference type="NCBI Taxonomy" id="1538102"/>
    <lineage>
        <taxon>Bacteria</taxon>
        <taxon>Pseudomonadati</taxon>
        <taxon>Pseudomonadota</taxon>
        <taxon>Alphaproteobacteria</taxon>
        <taxon>Hyphomicrobiales</taxon>
        <taxon>Chelatococcaceae</taxon>
        <taxon>Pseudochelatococcus</taxon>
    </lineage>
</organism>
<feature type="signal peptide" evidence="4">
    <location>
        <begin position="1"/>
        <end position="25"/>
    </location>
</feature>
<dbReference type="CDD" id="cd06359">
    <property type="entry name" value="PBP1_Nba-like"/>
    <property type="match status" value="1"/>
</dbReference>
<comment type="similarity">
    <text evidence="1">Belongs to the leucine-binding protein family.</text>
</comment>
<dbReference type="InterPro" id="IPR028082">
    <property type="entry name" value="Peripla_BP_I"/>
</dbReference>
<evidence type="ECO:0000256" key="4">
    <source>
        <dbReference type="SAM" id="SignalP"/>
    </source>
</evidence>
<dbReference type="SUPFAM" id="SSF53822">
    <property type="entry name" value="Periplasmic binding protein-like I"/>
    <property type="match status" value="1"/>
</dbReference>
<dbReference type="RefSeq" id="WP_208394037.1">
    <property type="nucleotide sequence ID" value="NZ_JAASQI010000001.1"/>
</dbReference>
<evidence type="ECO:0000256" key="2">
    <source>
        <dbReference type="ARBA" id="ARBA00022729"/>
    </source>
</evidence>
<accession>A0ABX0UUH2</accession>
<keyword evidence="3" id="KW-0813">Transport</keyword>
<evidence type="ECO:0000259" key="5">
    <source>
        <dbReference type="Pfam" id="PF13458"/>
    </source>
</evidence>
<keyword evidence="2 4" id="KW-0732">Signal</keyword>
<dbReference type="InterPro" id="IPR028081">
    <property type="entry name" value="Leu-bd"/>
</dbReference>
<protein>
    <submittedName>
        <fullName evidence="6">Branched-chain amino acid transport system substrate-binding protein</fullName>
    </submittedName>
</protein>
<dbReference type="PANTHER" id="PTHR30483">
    <property type="entry name" value="LEUCINE-SPECIFIC-BINDING PROTEIN"/>
    <property type="match status" value="1"/>
</dbReference>
<dbReference type="EMBL" id="JAASQI010000001">
    <property type="protein sequence ID" value="NIJ56613.1"/>
    <property type="molecule type" value="Genomic_DNA"/>
</dbReference>
<name>A0ABX0UUH2_9HYPH</name>
<keyword evidence="3" id="KW-0029">Amino-acid transport</keyword>
<evidence type="ECO:0000313" key="6">
    <source>
        <dbReference type="EMBL" id="NIJ56613.1"/>
    </source>
</evidence>
<sequence length="397" mass="42813">MAGKKMKRLMLSFAVAAAVSTGASAQDPIKIGFISTFSGPSGQLGHELLDGFNLGLKSVGGKLAGRPVDVIQGDDQAKPDIGRQLADRMIERDGAQLITGINFSNVMLAIAKPVLDAGAFIVSVNAGPSQYAGKLCHPRFFVASFQTDTASETMGIYLQKQGVQRVYLMAPNYPAGRDMLTGFKRYFKGEIAGEVYTTFGQLDYAAEIAQLRAARPDAVFFFYPGGMGINFVKQYAQAGLAQQIPLYAPSFSLDQTVLPGIGDAAIGAFASTFWPEDFDNPASKKFRDDFEAAYGRIPSPNAANAYDTVRMLDAALKTIDGKIEDKPAFQKALGAVSFESIRGNFRFGANNMPIIDYYLAEVAKDEKGRTLLSKRDLIVSSHTDSYSQDCDMKAAGN</sequence>
<dbReference type="Gene3D" id="3.40.50.2300">
    <property type="match status" value="2"/>
</dbReference>